<dbReference type="GeneID" id="61050788"/>
<feature type="domain" description="NmrA-like" evidence="1">
    <location>
        <begin position="5"/>
        <end position="276"/>
    </location>
</feature>
<gene>
    <name evidence="2" type="ORF">C8D77_1011462</name>
</gene>
<dbReference type="InterPro" id="IPR036291">
    <property type="entry name" value="NAD(P)-bd_dom_sf"/>
</dbReference>
<dbReference type="InterPro" id="IPR050608">
    <property type="entry name" value="NmrA-type/Isoflavone_red_sf"/>
</dbReference>
<dbReference type="PANTHER" id="PTHR43349">
    <property type="entry name" value="PINORESINOL REDUCTASE-RELATED"/>
    <property type="match status" value="1"/>
</dbReference>
<dbReference type="SUPFAM" id="SSF51735">
    <property type="entry name" value="NAD(P)-binding Rossmann-fold domains"/>
    <property type="match status" value="1"/>
</dbReference>
<dbReference type="Gene3D" id="3.40.50.720">
    <property type="entry name" value="NAD(P)-binding Rossmann-like Domain"/>
    <property type="match status" value="1"/>
</dbReference>
<dbReference type="RefSeq" id="WP_109660615.1">
    <property type="nucleotide sequence ID" value="NZ_QGGH01000001.1"/>
</dbReference>
<dbReference type="EMBL" id="QGGH01000001">
    <property type="protein sequence ID" value="PWJ94776.1"/>
    <property type="molecule type" value="Genomic_DNA"/>
</dbReference>
<organism evidence="2 3">
    <name type="scientific">Rhizobium loti</name>
    <name type="common">Mesorhizobium loti</name>
    <dbReference type="NCBI Taxonomy" id="381"/>
    <lineage>
        <taxon>Bacteria</taxon>
        <taxon>Pseudomonadati</taxon>
        <taxon>Pseudomonadota</taxon>
        <taxon>Alphaproteobacteria</taxon>
        <taxon>Hyphomicrobiales</taxon>
        <taxon>Phyllobacteriaceae</taxon>
        <taxon>Mesorhizobium</taxon>
    </lineage>
</organism>
<evidence type="ECO:0000313" key="3">
    <source>
        <dbReference type="Proteomes" id="UP000245631"/>
    </source>
</evidence>
<dbReference type="PANTHER" id="PTHR43349:SF93">
    <property type="entry name" value="ISOFLAVONE REDUCTASE HOMOLOG P3-RELATED"/>
    <property type="match status" value="1"/>
</dbReference>
<sequence length="300" mass="32158">MTSTLIIGATGLLGGEMAKASARNGNDIHVLVRPSTAGNEERLRPLKELGAKIHVGDLDDYDSLVRAAGAVDRVISSVHVDSASEMTLVRALRDAGVSRYVPSAGFGLDFAAAAPGSVPPLDLKRAVFDAIKEADLPYTVIYTNGFFSTWVATLGDLMRFGSSPLPPDEVTLYGDGNVPATFVSEKDIAAVTLRALNDPSAVRSEIRIARNRTTQSEMIDLWRRVSGRSPRIVQQSAAELEAMIASAPWLGLLRAFWIRGETALETATPEAGALYPELTFETIESAYVAIADAEGQQRRG</sequence>
<evidence type="ECO:0000313" key="2">
    <source>
        <dbReference type="EMBL" id="PWJ94776.1"/>
    </source>
</evidence>
<accession>A0A8E3B7A3</accession>
<name>A0A8E3B7A3_RHILI</name>
<dbReference type="Gene3D" id="3.90.25.10">
    <property type="entry name" value="UDP-galactose 4-epimerase, domain 1"/>
    <property type="match status" value="1"/>
</dbReference>
<dbReference type="Proteomes" id="UP000245631">
    <property type="component" value="Unassembled WGS sequence"/>
</dbReference>
<dbReference type="AlphaFoldDB" id="A0A8E3B7A3"/>
<reference evidence="2 3" key="1">
    <citation type="submission" date="2018-05" db="EMBL/GenBank/DDBJ databases">
        <title>Genomic Encyclopedia of Type Strains, Phase IV (KMG-IV): sequencing the most valuable type-strain genomes for metagenomic binning, comparative biology and taxonomic classification.</title>
        <authorList>
            <person name="Goeker M."/>
        </authorList>
    </citation>
    <scope>NUCLEOTIDE SEQUENCE [LARGE SCALE GENOMIC DNA]</scope>
    <source>
        <strain evidence="2 3">DSM 2626</strain>
    </source>
</reference>
<dbReference type="InterPro" id="IPR008030">
    <property type="entry name" value="NmrA-like"/>
</dbReference>
<proteinExistence type="predicted"/>
<protein>
    <submittedName>
        <fullName evidence="2">Uncharacterized protein YbjT (DUF2867 family)</fullName>
    </submittedName>
</protein>
<evidence type="ECO:0000259" key="1">
    <source>
        <dbReference type="Pfam" id="PF05368"/>
    </source>
</evidence>
<dbReference type="Pfam" id="PF05368">
    <property type="entry name" value="NmrA"/>
    <property type="match status" value="1"/>
</dbReference>
<comment type="caution">
    <text evidence="2">The sequence shown here is derived from an EMBL/GenBank/DDBJ whole genome shotgun (WGS) entry which is preliminary data.</text>
</comment>